<dbReference type="RefSeq" id="WP_040199117.1">
    <property type="nucleotide sequence ID" value="NZ_CP010311.1"/>
</dbReference>
<evidence type="ECO:0000313" key="3">
    <source>
        <dbReference type="EMBL" id="AJF05733.1"/>
    </source>
</evidence>
<dbReference type="KEGG" id="gsb:GSUB_02910"/>
<dbReference type="InterPro" id="IPR039448">
    <property type="entry name" value="Beta_helix"/>
</dbReference>
<dbReference type="SMART" id="SM00710">
    <property type="entry name" value="PbH1"/>
    <property type="match status" value="4"/>
</dbReference>
<reference evidence="3 4" key="1">
    <citation type="journal article" date="2015" name="Genome Announc.">
        <title>Genomes of Geoalkalibacter ferrihydriticus Z-0531T and Geoalkalibacter subterraneus Red1T, Two Haloalkaliphilic Metal-Reducing Deltaproteobacteria.</title>
        <authorList>
            <person name="Badalamenti J.P."/>
            <person name="Krajmalnik-Brown R."/>
            <person name="Torres C.I."/>
            <person name="Bond D.R."/>
        </authorList>
    </citation>
    <scope>NUCLEOTIDE SEQUENCE [LARGE SCALE GENOMIC DNA]</scope>
    <source>
        <strain evidence="3 4">Red1</strain>
    </source>
</reference>
<name>A0A0B5FEI9_9BACT</name>
<evidence type="ECO:0000256" key="1">
    <source>
        <dbReference type="SAM" id="MobiDB-lite"/>
    </source>
</evidence>
<dbReference type="OrthoDB" id="5401005at2"/>
<dbReference type="Gene3D" id="2.160.20.10">
    <property type="entry name" value="Single-stranded right-handed beta-helix, Pectin lyase-like"/>
    <property type="match status" value="1"/>
</dbReference>
<accession>A0A0B5FEI9</accession>
<proteinExistence type="predicted"/>
<gene>
    <name evidence="3" type="ORF">GSUB_02910</name>
</gene>
<protein>
    <recommendedName>
        <fullName evidence="2">Right handed beta helix domain-containing protein</fullName>
    </recommendedName>
</protein>
<feature type="domain" description="Right handed beta helix" evidence="2">
    <location>
        <begin position="121"/>
        <end position="271"/>
    </location>
</feature>
<feature type="region of interest" description="Disordered" evidence="1">
    <location>
        <begin position="358"/>
        <end position="382"/>
    </location>
</feature>
<dbReference type="InterPro" id="IPR011050">
    <property type="entry name" value="Pectin_lyase_fold/virulence"/>
</dbReference>
<organism evidence="3 4">
    <name type="scientific">Geoalkalibacter subterraneus</name>
    <dbReference type="NCBI Taxonomy" id="483547"/>
    <lineage>
        <taxon>Bacteria</taxon>
        <taxon>Pseudomonadati</taxon>
        <taxon>Thermodesulfobacteriota</taxon>
        <taxon>Desulfuromonadia</taxon>
        <taxon>Desulfuromonadales</taxon>
        <taxon>Geoalkalibacteraceae</taxon>
        <taxon>Geoalkalibacter</taxon>
    </lineage>
</organism>
<evidence type="ECO:0000313" key="4">
    <source>
        <dbReference type="Proteomes" id="UP000035036"/>
    </source>
</evidence>
<sequence>MSEALCRPLFWVAAIFLLWGSPALAQEFGGRLENGSRWQGTVRLTGSVEIPPGVTLEIAPGTEVQVERPDYRILVRGRLRVKGTTEEPVIFSTPAQWQGIEFMEPEGHSHIDFARFEGGAVFVSGFAARLTMRGTEFRGAGTAVNLVRECVLRVEESFFSGSEVGIGMQMKSRAEIIDSRFEKHGVSAIVSSHGSRGSVTGNVFSSNEQAIGIQGKFPGDIRDNHFRDNRVGIFCNQSQNTPEISANRFEDHENALVNLSFSYPVVQRNTFIANQTAMRNDQFGSAGVFHNLFAGNGTAVHNNRKSNPELEKNIFRENKLALFCDYSSYPRVKNNNFIGNEMAVKLGTYQSADFEGREGSRGLVMQQAQQRRSRNPLLDQAPDSFSDRVDVSGNWWGDRTSILEDAGEDGNLEFFHDRHDQPKVRYEGWGEEEFTLDRVVFAPWLEAPVADAGPEVKQ</sequence>
<dbReference type="EMBL" id="CP010311">
    <property type="protein sequence ID" value="AJF05733.1"/>
    <property type="molecule type" value="Genomic_DNA"/>
</dbReference>
<dbReference type="Pfam" id="PF13229">
    <property type="entry name" value="Beta_helix"/>
    <property type="match status" value="1"/>
</dbReference>
<dbReference type="Proteomes" id="UP000035036">
    <property type="component" value="Chromosome"/>
</dbReference>
<dbReference type="AlphaFoldDB" id="A0A0B5FEI9"/>
<dbReference type="STRING" id="483547.GSUB_02910"/>
<dbReference type="HOGENOM" id="CLU_699728_0_0_7"/>
<evidence type="ECO:0000259" key="2">
    <source>
        <dbReference type="Pfam" id="PF13229"/>
    </source>
</evidence>
<keyword evidence="4" id="KW-1185">Reference proteome</keyword>
<dbReference type="InterPro" id="IPR006626">
    <property type="entry name" value="PbH1"/>
</dbReference>
<dbReference type="SUPFAM" id="SSF51126">
    <property type="entry name" value="Pectin lyase-like"/>
    <property type="match status" value="1"/>
</dbReference>
<dbReference type="InterPro" id="IPR012334">
    <property type="entry name" value="Pectin_lyas_fold"/>
</dbReference>